<dbReference type="EMBL" id="CAJNJA010008750">
    <property type="protein sequence ID" value="CAE7239985.1"/>
    <property type="molecule type" value="Genomic_DNA"/>
</dbReference>
<reference evidence="2" key="1">
    <citation type="submission" date="2021-02" db="EMBL/GenBank/DDBJ databases">
        <authorList>
            <person name="Dougan E. K."/>
            <person name="Rhodes N."/>
            <person name="Thang M."/>
            <person name="Chan C."/>
        </authorList>
    </citation>
    <scope>NUCLEOTIDE SEQUENCE</scope>
</reference>
<keyword evidence="3" id="KW-1185">Reference proteome</keyword>
<feature type="non-terminal residue" evidence="2">
    <location>
        <position position="221"/>
    </location>
</feature>
<accession>A0A812LET8</accession>
<feature type="transmembrane region" description="Helical" evidence="1">
    <location>
        <begin position="158"/>
        <end position="182"/>
    </location>
</feature>
<evidence type="ECO:0000313" key="2">
    <source>
        <dbReference type="EMBL" id="CAE7239985.1"/>
    </source>
</evidence>
<keyword evidence="1" id="KW-0812">Transmembrane</keyword>
<sequence>LQDLLFEDDRNPLSDAESAVYSDSGEDDLDLVAVTIEKVKCRRVGTSMGLSHFFGSTTRNSVTGRIVMKEDRYLPGFLLVDIFGRRRLVGSPRQLWEDHYIFRPYVMANRTWIYHKYAKDPSKLATVNAKDSMNGMIKKILELQCVDVDINSGRHSPLMLWMVCISFIACTGDAVLVSISLVTTALMCFVTYTHNTPEKYNWVRLWLLPLRLAAGTGIVLR</sequence>
<protein>
    <submittedName>
        <fullName evidence="2">Uncharacterized protein</fullName>
    </submittedName>
</protein>
<evidence type="ECO:0000313" key="3">
    <source>
        <dbReference type="Proteomes" id="UP000601435"/>
    </source>
</evidence>
<dbReference type="AlphaFoldDB" id="A0A812LET8"/>
<keyword evidence="1" id="KW-0472">Membrane</keyword>
<comment type="caution">
    <text evidence="2">The sequence shown here is derived from an EMBL/GenBank/DDBJ whole genome shotgun (WGS) entry which is preliminary data.</text>
</comment>
<feature type="non-terminal residue" evidence="2">
    <location>
        <position position="1"/>
    </location>
</feature>
<evidence type="ECO:0000256" key="1">
    <source>
        <dbReference type="SAM" id="Phobius"/>
    </source>
</evidence>
<name>A0A812LET8_9DINO</name>
<dbReference type="Proteomes" id="UP000601435">
    <property type="component" value="Unassembled WGS sequence"/>
</dbReference>
<organism evidence="2 3">
    <name type="scientific">Symbiodinium necroappetens</name>
    <dbReference type="NCBI Taxonomy" id="1628268"/>
    <lineage>
        <taxon>Eukaryota</taxon>
        <taxon>Sar</taxon>
        <taxon>Alveolata</taxon>
        <taxon>Dinophyceae</taxon>
        <taxon>Suessiales</taxon>
        <taxon>Symbiodiniaceae</taxon>
        <taxon>Symbiodinium</taxon>
    </lineage>
</organism>
<gene>
    <name evidence="2" type="ORF">SNEC2469_LOCUS4258</name>
</gene>
<proteinExistence type="predicted"/>
<keyword evidence="1" id="KW-1133">Transmembrane helix</keyword>
<dbReference type="OrthoDB" id="418709at2759"/>